<evidence type="ECO:0000313" key="1">
    <source>
        <dbReference type="EMBL" id="SER22696.1"/>
    </source>
</evidence>
<dbReference type="Pfam" id="PF11167">
    <property type="entry name" value="DUF2953"/>
    <property type="match status" value="1"/>
</dbReference>
<gene>
    <name evidence="1" type="ORF">SAMN05216362_16210</name>
</gene>
<evidence type="ECO:0000313" key="2">
    <source>
        <dbReference type="Proteomes" id="UP000199427"/>
    </source>
</evidence>
<dbReference type="STRING" id="571933.SAMN05216362_16210"/>
<dbReference type="Proteomes" id="UP000199427">
    <property type="component" value="Unassembled WGS sequence"/>
</dbReference>
<proteinExistence type="predicted"/>
<evidence type="ECO:0008006" key="3">
    <source>
        <dbReference type="Google" id="ProtNLM"/>
    </source>
</evidence>
<dbReference type="OrthoDB" id="1683589at2"/>
<dbReference type="RefSeq" id="WP_091776160.1">
    <property type="nucleotide sequence ID" value="NZ_CAESCL010000109.1"/>
</dbReference>
<reference evidence="1 2" key="1">
    <citation type="submission" date="2016-10" db="EMBL/GenBank/DDBJ databases">
        <authorList>
            <person name="de Groot N.N."/>
        </authorList>
    </citation>
    <scope>NUCLEOTIDE SEQUENCE [LARGE SCALE GENOMIC DNA]</scope>
    <source>
        <strain evidence="1 2">DSM 21633</strain>
    </source>
</reference>
<accession>A0A1H9MG46</accession>
<sequence length="218" mass="24978">MVMVLLLIVLAVLVLIFLPLIILLLSQVKVEISFTYKGHHPNLLIKVVLWRIIKFRRNIPLIELNPDTMTINILEKDDYFGSQKEKNKSFKFEDIQQQWKLMNGVIKTTKDVIPHIKRALKAVQLHQLSWHTLVGVNRADHTAILTGVLYSLKGGVASMAMNYLTPIGTPIYSIQPHYTNSTYQTELECILSFKLGQIMRELLSIARQYGKLKKVGIK</sequence>
<protein>
    <recommendedName>
        <fullName evidence="3">DUF2953 domain-containing protein</fullName>
    </recommendedName>
</protein>
<dbReference type="AlphaFoldDB" id="A0A1H9MG46"/>
<organism evidence="1 2">
    <name type="scientific">Piscibacillus halophilus</name>
    <dbReference type="NCBI Taxonomy" id="571933"/>
    <lineage>
        <taxon>Bacteria</taxon>
        <taxon>Bacillati</taxon>
        <taxon>Bacillota</taxon>
        <taxon>Bacilli</taxon>
        <taxon>Bacillales</taxon>
        <taxon>Bacillaceae</taxon>
        <taxon>Piscibacillus</taxon>
    </lineage>
</organism>
<name>A0A1H9MG46_9BACI</name>
<dbReference type="EMBL" id="FOES01000062">
    <property type="protein sequence ID" value="SER22696.1"/>
    <property type="molecule type" value="Genomic_DNA"/>
</dbReference>
<dbReference type="InterPro" id="IPR021338">
    <property type="entry name" value="DUF2953"/>
</dbReference>
<keyword evidence="2" id="KW-1185">Reference proteome</keyword>